<evidence type="ECO:0000313" key="2">
    <source>
        <dbReference type="Proteomes" id="UP000190852"/>
    </source>
</evidence>
<name>A0A1T4ZRM4_9BACT</name>
<keyword evidence="2" id="KW-1185">Reference proteome</keyword>
<evidence type="ECO:0000313" key="1">
    <source>
        <dbReference type="EMBL" id="SKB25444.1"/>
    </source>
</evidence>
<dbReference type="AlphaFoldDB" id="A0A1T4ZRM4"/>
<accession>A0A1T4ZRM4</accession>
<dbReference type="EMBL" id="FUYQ01000001">
    <property type="protein sequence ID" value="SKB25444.1"/>
    <property type="molecule type" value="Genomic_DNA"/>
</dbReference>
<gene>
    <name evidence="1" type="ORF">SAMN05660349_00031</name>
</gene>
<protein>
    <recommendedName>
        <fullName evidence="3">DUF4270 domain-containing protein</fullName>
    </recommendedName>
</protein>
<dbReference type="RefSeq" id="WP_079681824.1">
    <property type="nucleotide sequence ID" value="NZ_FUYQ01000001.1"/>
</dbReference>
<proteinExistence type="predicted"/>
<dbReference type="Pfam" id="PF14092">
    <property type="entry name" value="DUF4270"/>
    <property type="match status" value="1"/>
</dbReference>
<evidence type="ECO:0008006" key="3">
    <source>
        <dbReference type="Google" id="ProtNLM"/>
    </source>
</evidence>
<dbReference type="Proteomes" id="UP000190852">
    <property type="component" value="Unassembled WGS sequence"/>
</dbReference>
<organism evidence="1 2">
    <name type="scientific">Parabacteroides chartae</name>
    <dbReference type="NCBI Taxonomy" id="1037355"/>
    <lineage>
        <taxon>Bacteria</taxon>
        <taxon>Pseudomonadati</taxon>
        <taxon>Bacteroidota</taxon>
        <taxon>Bacteroidia</taxon>
        <taxon>Bacteroidales</taxon>
        <taxon>Tannerellaceae</taxon>
        <taxon>Parabacteroides</taxon>
    </lineage>
</organism>
<sequence>MKIKLFILGLGATALSMIGCDDDLNLVGSSIQPDSDKIAVFTDTFSMSASTVKVDSIFAKSVTGLLGQIYDPLYGNLKSDYICQFYCPENFKFTHTPINGVIDSVDLRITYYSSIGDTLTPMRVQVYNVDKPLNKNYYTNMNPADYTNMQTSLGMQTYTAYDATVSDSIRGITNTDDANYYVPHVSVRLTKSVGQNFYNETVNNPNSFKNQENFNKFFPGLYITTTFGSGNILNVSNTTFSMYYKYTATVKGSAGQDSSYIAQGVERFNTTKEVIQLNHIANSGLETILQPNNDYTYLKTPAGVFTKLTIPASEIIKVIDGRIINNMPLTLKAMPQENWKYALAPPTNLLLIPEDSVKTFFENRSIENNVTSFLSDDYNATSRQYNFKNISYILKNQIEKAPDKDLQLLVVPVERVKGSYGSYYGGTNSFYTISLNHYLSPSGVKLRKDAESMKIQVVTSKYNK</sequence>
<dbReference type="PROSITE" id="PS51257">
    <property type="entry name" value="PROKAR_LIPOPROTEIN"/>
    <property type="match status" value="1"/>
</dbReference>
<dbReference type="InterPro" id="IPR025366">
    <property type="entry name" value="DUF4270"/>
</dbReference>
<reference evidence="2" key="1">
    <citation type="submission" date="2017-02" db="EMBL/GenBank/DDBJ databases">
        <authorList>
            <person name="Varghese N."/>
            <person name="Submissions S."/>
        </authorList>
    </citation>
    <scope>NUCLEOTIDE SEQUENCE [LARGE SCALE GENOMIC DNA]</scope>
    <source>
        <strain evidence="2">DSM 24967</strain>
    </source>
</reference>